<reference evidence="10 11" key="1">
    <citation type="journal article" date="2018" name="Arch. Microbiol.">
        <title>New insights into the metabolic potential of the phototrophic purple bacterium Rhodopila globiformis DSM 161(T) from its draft genome sequence and evidence for a vanadium-dependent nitrogenase.</title>
        <authorList>
            <person name="Imhoff J.F."/>
            <person name="Rahn T."/>
            <person name="Kunzel S."/>
            <person name="Neulinger S.C."/>
        </authorList>
    </citation>
    <scope>NUCLEOTIDE SEQUENCE [LARGE SCALE GENOMIC DNA]</scope>
    <source>
        <strain evidence="10 11">DSM 161</strain>
    </source>
</reference>
<keyword evidence="3" id="KW-0862">Zinc</keyword>
<dbReference type="GO" id="GO:0060003">
    <property type="term" value="P:copper ion export"/>
    <property type="evidence" value="ECO:0007669"/>
    <property type="project" value="TreeGrafter"/>
</dbReference>
<evidence type="ECO:0000256" key="4">
    <source>
        <dbReference type="ARBA" id="ARBA00043263"/>
    </source>
</evidence>
<protein>
    <submittedName>
        <fullName evidence="10">Uncharacterized protein</fullName>
    </submittedName>
</protein>
<comment type="similarity">
    <text evidence="1">Belongs to the membrane fusion protein (MFP) (TC 8.A.1) family.</text>
</comment>
<gene>
    <name evidence="10" type="ORF">CCS01_30300</name>
</gene>
<dbReference type="GO" id="GO:0046686">
    <property type="term" value="P:response to cadmium ion"/>
    <property type="evidence" value="ECO:0007669"/>
    <property type="project" value="UniProtKB-KW"/>
</dbReference>
<dbReference type="FunFam" id="2.40.30.170:FF:000010">
    <property type="entry name" value="Efflux RND transporter periplasmic adaptor subunit"/>
    <property type="match status" value="1"/>
</dbReference>
<evidence type="ECO:0000259" key="9">
    <source>
        <dbReference type="Pfam" id="PF25975"/>
    </source>
</evidence>
<dbReference type="FunFam" id="2.40.420.20:FF:000006">
    <property type="entry name" value="RND family efflux transporter MFP subunit"/>
    <property type="match status" value="1"/>
</dbReference>
<dbReference type="InterPro" id="IPR006143">
    <property type="entry name" value="RND_pump_MFP"/>
</dbReference>
<dbReference type="Gene3D" id="2.40.30.170">
    <property type="match status" value="1"/>
</dbReference>
<keyword evidence="2" id="KW-0813">Transport</keyword>
<dbReference type="EMBL" id="NHRY01000270">
    <property type="protein sequence ID" value="PPQ26318.1"/>
    <property type="molecule type" value="Genomic_DNA"/>
</dbReference>
<dbReference type="GO" id="GO:0022857">
    <property type="term" value="F:transmembrane transporter activity"/>
    <property type="evidence" value="ECO:0007669"/>
    <property type="project" value="InterPro"/>
</dbReference>
<proteinExistence type="inferred from homology"/>
<evidence type="ECO:0000256" key="3">
    <source>
        <dbReference type="ARBA" id="ARBA00022833"/>
    </source>
</evidence>
<dbReference type="Pfam" id="PF25954">
    <property type="entry name" value="Beta-barrel_RND_2"/>
    <property type="match status" value="1"/>
</dbReference>
<comment type="function">
    <text evidence="5">CzcA and CzcB together would act in zinc efflux nearly as effectively as the complete czc efflux system (CzcABC). The CzcB protein is thought to funnel zinc cations to the CzcA transport protein.</text>
</comment>
<dbReference type="Gene3D" id="2.40.50.100">
    <property type="match status" value="1"/>
</dbReference>
<dbReference type="InterPro" id="IPR058792">
    <property type="entry name" value="Beta-barrel_RND_2"/>
</dbReference>
<dbReference type="Gene3D" id="2.40.420.20">
    <property type="match status" value="1"/>
</dbReference>
<dbReference type="PANTHER" id="PTHR30097:SF15">
    <property type="entry name" value="CATION EFFLUX SYSTEM PROTEIN CUSB"/>
    <property type="match status" value="1"/>
</dbReference>
<dbReference type="InterPro" id="IPR058649">
    <property type="entry name" value="CzcB_C"/>
</dbReference>
<dbReference type="Proteomes" id="UP000239724">
    <property type="component" value="Unassembled WGS sequence"/>
</dbReference>
<dbReference type="RefSeq" id="WP_104522780.1">
    <property type="nucleotide sequence ID" value="NZ_NHRY01000270.1"/>
</dbReference>
<evidence type="ECO:0000256" key="5">
    <source>
        <dbReference type="ARBA" id="ARBA00058766"/>
    </source>
</evidence>
<comment type="caution">
    <text evidence="10">The sequence shown here is derived from an EMBL/GenBank/DDBJ whole genome shotgun (WGS) entry which is preliminary data.</text>
</comment>
<feature type="domain" description="CusB-like beta-barrel" evidence="8">
    <location>
        <begin position="285"/>
        <end position="359"/>
    </location>
</feature>
<keyword evidence="4" id="KW-0105">Cadmium resistance</keyword>
<evidence type="ECO:0000256" key="7">
    <source>
        <dbReference type="SAM" id="Phobius"/>
    </source>
</evidence>
<keyword evidence="7" id="KW-1133">Transmembrane helix</keyword>
<dbReference type="NCBIfam" id="TIGR01730">
    <property type="entry name" value="RND_mfp"/>
    <property type="match status" value="1"/>
</dbReference>
<keyword evidence="7" id="KW-0472">Membrane</keyword>
<evidence type="ECO:0000256" key="6">
    <source>
        <dbReference type="SAM" id="MobiDB-lite"/>
    </source>
</evidence>
<name>A0A2S6MVE5_RHOGL</name>
<dbReference type="GO" id="GO:0015679">
    <property type="term" value="P:plasma membrane copper ion transport"/>
    <property type="evidence" value="ECO:0007669"/>
    <property type="project" value="TreeGrafter"/>
</dbReference>
<evidence type="ECO:0000313" key="11">
    <source>
        <dbReference type="Proteomes" id="UP000239724"/>
    </source>
</evidence>
<keyword evidence="11" id="KW-1185">Reference proteome</keyword>
<dbReference type="PANTHER" id="PTHR30097">
    <property type="entry name" value="CATION EFFLUX SYSTEM PROTEIN CUSB"/>
    <property type="match status" value="1"/>
</dbReference>
<dbReference type="AlphaFoldDB" id="A0A2S6MVE5"/>
<accession>A0A2S6MVE5</accession>
<dbReference type="InterPro" id="IPR051909">
    <property type="entry name" value="MFP_Cation_Efflux"/>
</dbReference>
<feature type="region of interest" description="Disordered" evidence="6">
    <location>
        <begin position="57"/>
        <end position="76"/>
    </location>
</feature>
<feature type="transmembrane region" description="Helical" evidence="7">
    <location>
        <begin position="32"/>
        <end position="53"/>
    </location>
</feature>
<keyword evidence="7" id="KW-0812">Transmembrane</keyword>
<dbReference type="GO" id="GO:0030288">
    <property type="term" value="C:outer membrane-bounded periplasmic space"/>
    <property type="evidence" value="ECO:0007669"/>
    <property type="project" value="TreeGrafter"/>
</dbReference>
<evidence type="ECO:0000256" key="1">
    <source>
        <dbReference type="ARBA" id="ARBA00009477"/>
    </source>
</evidence>
<organism evidence="10 11">
    <name type="scientific">Rhodopila globiformis</name>
    <name type="common">Rhodopseudomonas globiformis</name>
    <dbReference type="NCBI Taxonomy" id="1071"/>
    <lineage>
        <taxon>Bacteria</taxon>
        <taxon>Pseudomonadati</taxon>
        <taxon>Pseudomonadota</taxon>
        <taxon>Alphaproteobacteria</taxon>
        <taxon>Acetobacterales</taxon>
        <taxon>Acetobacteraceae</taxon>
        <taxon>Rhodopila</taxon>
    </lineage>
</organism>
<evidence type="ECO:0000256" key="2">
    <source>
        <dbReference type="ARBA" id="ARBA00022448"/>
    </source>
</evidence>
<sequence>MPEPAGHAAVPRDITPEQPYAAAVRLSRKAQIGVLLAVAALLAAGVVVGPSLLRTRTDPKEEPAAQTLPDGSFRPTPRQWATLTIAPVRQMTFRAAEVTDGKIANDDDLTTPVYSPFTGRVTKLFAKAGDHVERGAPLLAVQATEFVQGLNDLVSAAATLKTARAQLVLAQANEKRQHALFQAQGAAQKDWQQSQVDLATAEGGLRSAEIALAAVRNRLRILGKTDEQIDAMETATDLQRFNPEALVVAPISGTVVQRQVGLGQNIVSQSNGGSTPVFSIGDMSKVWLLANVREIDAPLVHVGDPVEVHVLAWPGRVFNARISYVAPSIDPATHRLPVRAEVDNPDGALKPEMFASFDIITGAGGAAPAVPDGAVVHEGSDAHVWVAHPKDRTIVSRPIRTGRVSDGMVQVTSGLHAGEQVVTRGSLFIDRATTGD</sequence>
<dbReference type="GO" id="GO:0016020">
    <property type="term" value="C:membrane"/>
    <property type="evidence" value="ECO:0007669"/>
    <property type="project" value="InterPro"/>
</dbReference>
<dbReference type="SUPFAM" id="SSF111369">
    <property type="entry name" value="HlyD-like secretion proteins"/>
    <property type="match status" value="1"/>
</dbReference>
<feature type="domain" description="CzcB-like C-terminal circularly permuted SH3-like" evidence="9">
    <location>
        <begin position="369"/>
        <end position="426"/>
    </location>
</feature>
<evidence type="ECO:0000259" key="8">
    <source>
        <dbReference type="Pfam" id="PF25954"/>
    </source>
</evidence>
<evidence type="ECO:0000313" key="10">
    <source>
        <dbReference type="EMBL" id="PPQ26318.1"/>
    </source>
</evidence>
<dbReference type="GO" id="GO:0046914">
    <property type="term" value="F:transition metal ion binding"/>
    <property type="evidence" value="ECO:0007669"/>
    <property type="project" value="TreeGrafter"/>
</dbReference>
<dbReference type="Gene3D" id="1.10.287.470">
    <property type="entry name" value="Helix hairpin bin"/>
    <property type="match status" value="1"/>
</dbReference>
<dbReference type="Pfam" id="PF25975">
    <property type="entry name" value="CzcB_C"/>
    <property type="match status" value="1"/>
</dbReference>